<accession>A0A9W9EJL5</accession>
<sequence>MAPTGWTRNATCRIVGGGLRLPHLMAFCMPEGVALHGIDVRPDRHGGRMLHAGGQAGFRVQKMQSALLCTLRYLSNVSRTCQYLLGTAGYLDGPLPKRKLGRLEPVWAEPNDPHRFISCIPRIHLDVGFVSSVALRSSLVAHIHSIDSLLHLPFSLPPTRGAPP</sequence>
<gene>
    <name evidence="1" type="ORF">N7532_011988</name>
</gene>
<reference evidence="1" key="2">
    <citation type="journal article" date="2023" name="IMA Fungus">
        <title>Comparative genomic study of the Penicillium genus elucidates a diverse pangenome and 15 lateral gene transfer events.</title>
        <authorList>
            <person name="Petersen C."/>
            <person name="Sorensen T."/>
            <person name="Nielsen M.R."/>
            <person name="Sondergaard T.E."/>
            <person name="Sorensen J.L."/>
            <person name="Fitzpatrick D.A."/>
            <person name="Frisvad J.C."/>
            <person name="Nielsen K.L."/>
        </authorList>
    </citation>
    <scope>NUCLEOTIDE SEQUENCE</scope>
    <source>
        <strain evidence="1">IBT 30761</strain>
    </source>
</reference>
<dbReference type="EMBL" id="JAPQKI010000011">
    <property type="protein sequence ID" value="KAJ5082945.1"/>
    <property type="molecule type" value="Genomic_DNA"/>
</dbReference>
<proteinExistence type="predicted"/>
<dbReference type="GeneID" id="81363458"/>
<evidence type="ECO:0000313" key="1">
    <source>
        <dbReference type="EMBL" id="KAJ5082945.1"/>
    </source>
</evidence>
<dbReference type="AlphaFoldDB" id="A0A9W9EJL5"/>
<organism evidence="1 2">
    <name type="scientific">Penicillium argentinense</name>
    <dbReference type="NCBI Taxonomy" id="1131581"/>
    <lineage>
        <taxon>Eukaryota</taxon>
        <taxon>Fungi</taxon>
        <taxon>Dikarya</taxon>
        <taxon>Ascomycota</taxon>
        <taxon>Pezizomycotina</taxon>
        <taxon>Eurotiomycetes</taxon>
        <taxon>Eurotiomycetidae</taxon>
        <taxon>Eurotiales</taxon>
        <taxon>Aspergillaceae</taxon>
        <taxon>Penicillium</taxon>
    </lineage>
</organism>
<dbReference type="Proteomes" id="UP001149074">
    <property type="component" value="Unassembled WGS sequence"/>
</dbReference>
<protein>
    <submittedName>
        <fullName evidence="1">Uncharacterized protein</fullName>
    </submittedName>
</protein>
<evidence type="ECO:0000313" key="2">
    <source>
        <dbReference type="Proteomes" id="UP001149074"/>
    </source>
</evidence>
<dbReference type="RefSeq" id="XP_056469467.1">
    <property type="nucleotide sequence ID" value="XM_056624479.1"/>
</dbReference>
<reference evidence="1" key="1">
    <citation type="submission" date="2022-11" db="EMBL/GenBank/DDBJ databases">
        <authorList>
            <person name="Petersen C."/>
        </authorList>
    </citation>
    <scope>NUCLEOTIDE SEQUENCE</scope>
    <source>
        <strain evidence="1">IBT 30761</strain>
    </source>
</reference>
<comment type="caution">
    <text evidence="1">The sequence shown here is derived from an EMBL/GenBank/DDBJ whole genome shotgun (WGS) entry which is preliminary data.</text>
</comment>
<name>A0A9W9EJL5_9EURO</name>
<keyword evidence="2" id="KW-1185">Reference proteome</keyword>